<dbReference type="Proteomes" id="UP001597601">
    <property type="component" value="Unassembled WGS sequence"/>
</dbReference>
<proteinExistence type="predicted"/>
<keyword evidence="2" id="KW-1185">Reference proteome</keyword>
<comment type="caution">
    <text evidence="1">The sequence shown here is derived from an EMBL/GenBank/DDBJ whole genome shotgun (WGS) entry which is preliminary data.</text>
</comment>
<dbReference type="Gene3D" id="1.25.40.10">
    <property type="entry name" value="Tetratricopeptide repeat domain"/>
    <property type="match status" value="4"/>
</dbReference>
<name>A0ABW5XPL2_9SPHI</name>
<reference evidence="2" key="1">
    <citation type="journal article" date="2019" name="Int. J. Syst. Evol. Microbiol.">
        <title>The Global Catalogue of Microorganisms (GCM) 10K type strain sequencing project: providing services to taxonomists for standard genome sequencing and annotation.</title>
        <authorList>
            <consortium name="The Broad Institute Genomics Platform"/>
            <consortium name="The Broad Institute Genome Sequencing Center for Infectious Disease"/>
            <person name="Wu L."/>
            <person name="Ma J."/>
        </authorList>
    </citation>
    <scope>NUCLEOTIDE SEQUENCE [LARGE SCALE GENOMIC DNA]</scope>
    <source>
        <strain evidence="2">KCTC 52232</strain>
    </source>
</reference>
<sequence>MQNLTTHYNILYNANELLRLKQEAYAISSLDQYGDILSVYQDTITHTDAADKDLEAVITKANTIISEKEQSKYGGDAYLLLGKANFLDGKFFNAVEFFSYVIRSYPADFKLTQEAAAWKVRGLLYLNNYKEAKETLDSAFVNPDSTKYKHFSGAVYAAALQYDIKTQNYADGIAAANNAIAYADTKLQKLRWTFILAQLQELNNQNADALANYKSLAKSNASFEMAFNAELNRIRIEEMHNGVKVNRVTVLLSLLKDENNNEFNDQIYYQVAQLYAADKDVDNALQYYKLSAAKSLKNQNQKGLAYLRIADINFNTNGDYVAAKNYYDSTLLVLATTYPGYQAIKKKGENLQLLVDQFEIIAHEDTLQLLAKMDEPTRLKTMDDMVDARILQQKVSIANSTAAVLATALANAGGPTSGNPTTGNNFYFYNAAAVSKGLNEFKRRWGNRNLEDDWRRSRQTAVANVVGGSPASAGAADPDAVPGDLRKSSTDIAAGNYRQSLLQNLPLTPVLMAQSNTRTYNAYLEIANFYRDVLEDKNEAIINYELLLTKYPEDRGKAPIYYSLYRLYADKNQAKSTEYKNRLLKEFPETLYAKVIIDPDYSKKISDSDAQFNEAYNKVYALYSQRQYSQVITQTDALLQSYPGNKMLSQIYYLRAIANGHLQKVEPFRAELQQIVSTYPNDELVTPLVKEHLAYVDANNIQLATQTVAITDTDTSGLYFSPPVEYQKDAVLNRGRTFAAVQVIQTPVTKPVEKPGAIPIPPPVIKPAAPAGKDSVVNNNVVAAPPVTKPVDVTAPGQEPQVVIPPKRTVSNLFNERDSTDYYFVVNVNTGTTDLSSSRFGIGQFNRTKYQGQNIAHKLKNAGPDNQLIYVGRLTSLAAAKAYARNIIPLMPQIMKLPADKYSFFIITQENLDKLAGQKLLDEYIYYYQQILLNQ</sequence>
<accession>A0ABW5XPL2</accession>
<dbReference type="SUPFAM" id="SSF48452">
    <property type="entry name" value="TPR-like"/>
    <property type="match status" value="1"/>
</dbReference>
<dbReference type="EMBL" id="JBHUON010000008">
    <property type="protein sequence ID" value="MFD2864751.1"/>
    <property type="molecule type" value="Genomic_DNA"/>
</dbReference>
<evidence type="ECO:0000313" key="2">
    <source>
        <dbReference type="Proteomes" id="UP001597601"/>
    </source>
</evidence>
<protein>
    <submittedName>
        <fullName evidence="1">Tol-pal system YbgF family protein</fullName>
    </submittedName>
</protein>
<gene>
    <name evidence="1" type="ORF">ACFSYC_08640</name>
</gene>
<evidence type="ECO:0000313" key="1">
    <source>
        <dbReference type="EMBL" id="MFD2864751.1"/>
    </source>
</evidence>
<organism evidence="1 2">
    <name type="scientific">Mucilaginibacter antarcticus</name>
    <dbReference type="NCBI Taxonomy" id="1855725"/>
    <lineage>
        <taxon>Bacteria</taxon>
        <taxon>Pseudomonadati</taxon>
        <taxon>Bacteroidota</taxon>
        <taxon>Sphingobacteriia</taxon>
        <taxon>Sphingobacteriales</taxon>
        <taxon>Sphingobacteriaceae</taxon>
        <taxon>Mucilaginibacter</taxon>
    </lineage>
</organism>
<dbReference type="InterPro" id="IPR011990">
    <property type="entry name" value="TPR-like_helical_dom_sf"/>
</dbReference>